<comment type="caution">
    <text evidence="8">The sequence shown here is derived from an EMBL/GenBank/DDBJ whole genome shotgun (WGS) entry which is preliminary data.</text>
</comment>
<dbReference type="EMBL" id="MLJW01000020">
    <property type="protein sequence ID" value="OIR11315.1"/>
    <property type="molecule type" value="Genomic_DNA"/>
</dbReference>
<evidence type="ECO:0000256" key="5">
    <source>
        <dbReference type="ARBA" id="ARBA00022989"/>
    </source>
</evidence>
<evidence type="ECO:0000256" key="1">
    <source>
        <dbReference type="ARBA" id="ARBA00004651"/>
    </source>
</evidence>
<dbReference type="Pfam" id="PF03631">
    <property type="entry name" value="Virul_fac_BrkB"/>
    <property type="match status" value="1"/>
</dbReference>
<comment type="subcellular location">
    <subcellularLocation>
        <location evidence="1">Cell membrane</location>
        <topology evidence="1">Multi-pass membrane protein</topology>
    </subcellularLocation>
</comment>
<keyword evidence="2" id="KW-1003">Cell membrane</keyword>
<evidence type="ECO:0000256" key="4">
    <source>
        <dbReference type="ARBA" id="ARBA00022692"/>
    </source>
</evidence>
<feature type="transmembrane region" description="Helical" evidence="7">
    <location>
        <begin position="102"/>
        <end position="121"/>
    </location>
</feature>
<gene>
    <name evidence="8" type="ORF">GALL_68080</name>
</gene>
<feature type="transmembrane region" description="Helical" evidence="7">
    <location>
        <begin position="36"/>
        <end position="61"/>
    </location>
</feature>
<evidence type="ECO:0000256" key="3">
    <source>
        <dbReference type="ARBA" id="ARBA00022519"/>
    </source>
</evidence>
<dbReference type="AlphaFoldDB" id="A0A1J5STI9"/>
<feature type="transmembrane region" description="Helical" evidence="7">
    <location>
        <begin position="256"/>
        <end position="275"/>
    </location>
</feature>
<name>A0A1J5STI9_9ZZZZ</name>
<keyword evidence="5 7" id="KW-1133">Transmembrane helix</keyword>
<keyword evidence="6 7" id="KW-0472">Membrane</keyword>
<dbReference type="PANTHER" id="PTHR30213:SF0">
    <property type="entry name" value="UPF0761 MEMBRANE PROTEIN YIHY"/>
    <property type="match status" value="1"/>
</dbReference>
<dbReference type="InterPro" id="IPR017039">
    <property type="entry name" value="Virul_fac_BrkB"/>
</dbReference>
<evidence type="ECO:0000256" key="7">
    <source>
        <dbReference type="SAM" id="Phobius"/>
    </source>
</evidence>
<sequence>MKLPDLKLPNFGIIDSFRFLRYVTVRLQEDRCTQMAASLTFTTLLSVVPLITIALTLFSAFPVFNEFSTPVKQFILMNMVPETGGRIITGYMEQFAESASRLTAVGIAFLAVTAMLMMLTIDNAFNMIWRVSRPRSLLQRVLVYWAVLTLAPLLVGGSLSLTSWLVGFSAEYAKHVPSAGMDALKMVPVVLTTAAFTLLFRVVPNRYVPMRHALIGGLIAAVAFESMNRAFAFYIAHFPTYKLVYGAFASVPIFLMWIYFSWITVLFGAIITASLSHWRSTHSLRLDQAAKLYYAVGILKLMHKGLGKGEVQTLPGLSRHLHIGYDDVERILEKLVKARIVGKLSGFGWSMVRAPEAVELSELLKLFLLDVATLPKHAGDGDIKAWFVSLERRMNEPKGLTLHDIWNKST</sequence>
<organism evidence="8">
    <name type="scientific">mine drainage metagenome</name>
    <dbReference type="NCBI Taxonomy" id="410659"/>
    <lineage>
        <taxon>unclassified sequences</taxon>
        <taxon>metagenomes</taxon>
        <taxon>ecological metagenomes</taxon>
    </lineage>
</organism>
<dbReference type="HAMAP" id="MF_00672">
    <property type="entry name" value="UPF0761"/>
    <property type="match status" value="1"/>
</dbReference>
<keyword evidence="4 7" id="KW-0812">Transmembrane</keyword>
<keyword evidence="3" id="KW-0997">Cell inner membrane</keyword>
<proteinExistence type="inferred from homology"/>
<evidence type="ECO:0000256" key="2">
    <source>
        <dbReference type="ARBA" id="ARBA00022475"/>
    </source>
</evidence>
<reference evidence="8" key="1">
    <citation type="submission" date="2016-10" db="EMBL/GenBank/DDBJ databases">
        <title>Sequence of Gallionella enrichment culture.</title>
        <authorList>
            <person name="Poehlein A."/>
            <person name="Muehling M."/>
            <person name="Daniel R."/>
        </authorList>
    </citation>
    <scope>NUCLEOTIDE SEQUENCE</scope>
</reference>
<dbReference type="PANTHER" id="PTHR30213">
    <property type="entry name" value="INNER MEMBRANE PROTEIN YHJD"/>
    <property type="match status" value="1"/>
</dbReference>
<feature type="transmembrane region" description="Helical" evidence="7">
    <location>
        <begin position="186"/>
        <end position="203"/>
    </location>
</feature>
<feature type="transmembrane region" description="Helical" evidence="7">
    <location>
        <begin position="215"/>
        <end position="236"/>
    </location>
</feature>
<accession>A0A1J5STI9</accession>
<feature type="transmembrane region" description="Helical" evidence="7">
    <location>
        <begin position="142"/>
        <end position="166"/>
    </location>
</feature>
<evidence type="ECO:0000313" key="8">
    <source>
        <dbReference type="EMBL" id="OIR11315.1"/>
    </source>
</evidence>
<evidence type="ECO:0000256" key="6">
    <source>
        <dbReference type="ARBA" id="ARBA00023136"/>
    </source>
</evidence>
<protein>
    <submittedName>
        <fullName evidence="8">Uncharacterized protein</fullName>
    </submittedName>
</protein>
<dbReference type="InterPro" id="IPR023679">
    <property type="entry name" value="UPF0761_bac"/>
</dbReference>
<dbReference type="GO" id="GO:0005886">
    <property type="term" value="C:plasma membrane"/>
    <property type="evidence" value="ECO:0007669"/>
    <property type="project" value="UniProtKB-SubCell"/>
</dbReference>
<dbReference type="NCBIfam" id="TIGR00765">
    <property type="entry name" value="yihY_not_rbn"/>
    <property type="match status" value="1"/>
</dbReference>